<evidence type="ECO:0000313" key="2">
    <source>
        <dbReference type="Proteomes" id="UP000244722"/>
    </source>
</evidence>
<protein>
    <submittedName>
        <fullName evidence="1">Uncharacterized protein</fullName>
    </submittedName>
</protein>
<accession>A0A2T7A3H8</accession>
<dbReference type="EMBL" id="NESQ01000031">
    <property type="protein sequence ID" value="PUU82245.1"/>
    <property type="molecule type" value="Genomic_DNA"/>
</dbReference>
<dbReference type="InterPro" id="IPR025332">
    <property type="entry name" value="DUF4238"/>
</dbReference>
<dbReference type="STRING" id="42251.A0A2T7A3H8"/>
<evidence type="ECO:0000313" key="1">
    <source>
        <dbReference type="EMBL" id="PUU82245.1"/>
    </source>
</evidence>
<gene>
    <name evidence="1" type="ORF">B9Z19DRAFT_1099249</name>
</gene>
<name>A0A2T7A3H8_TUBBO</name>
<proteinExistence type="predicted"/>
<dbReference type="AlphaFoldDB" id="A0A2T7A3H8"/>
<dbReference type="Proteomes" id="UP000244722">
    <property type="component" value="Unassembled WGS sequence"/>
</dbReference>
<organism evidence="1 2">
    <name type="scientific">Tuber borchii</name>
    <name type="common">White truffle</name>
    <dbReference type="NCBI Taxonomy" id="42251"/>
    <lineage>
        <taxon>Eukaryota</taxon>
        <taxon>Fungi</taxon>
        <taxon>Dikarya</taxon>
        <taxon>Ascomycota</taxon>
        <taxon>Pezizomycotina</taxon>
        <taxon>Pezizomycetes</taxon>
        <taxon>Pezizales</taxon>
        <taxon>Tuberaceae</taxon>
        <taxon>Tuber</taxon>
    </lineage>
</organism>
<dbReference type="Pfam" id="PF14022">
    <property type="entry name" value="DUF4238"/>
    <property type="match status" value="1"/>
</dbReference>
<comment type="caution">
    <text evidence="1">The sequence shown here is derived from an EMBL/GenBank/DDBJ whole genome shotgun (WGS) entry which is preliminary data.</text>
</comment>
<sequence>MEAIKDTGKPEPRKPRLNPAMDPYIKFYDLESGVLDFGKVGRSYGIPDMYKDVAHERVYHVRELLWKLGSDVAIIYHRIKKVHESGKPNFSITRRERNILRKFLFVMRYRSYNFWSKYTGTIDTYEHSDRSRLIEFLKERSITDLRQVWLQNLEVIIRTEIDADGEWLQTIGREMFGGDANMYVFHMSESYMAFCEPQSSEDEFILTDNSFGIFEGPVVYDTANLKSSGTDGSLPRVGDPTYTEFHKLAPLSPRLILVLRSNFLRDEPIWKRRKEIFGQFEALPNAVSLLQDLPIKPPKIHYWLPGKSKPVHTLEDEFFFEIYKAKTEQIHVINGLMLQESVRSITWVSDESLVRSLQAFLANPDFMLGESLAVLPEFKQFMALRFQKERLLSLWDKPYPTEGNKPLEEFNKIKDEKE</sequence>
<keyword evidence="2" id="KW-1185">Reference proteome</keyword>
<reference evidence="1 2" key="1">
    <citation type="submission" date="2017-04" db="EMBL/GenBank/DDBJ databases">
        <title>Draft genome sequence of Tuber borchii Vittad., a whitish edible truffle.</title>
        <authorList>
            <consortium name="DOE Joint Genome Institute"/>
            <person name="Murat C."/>
            <person name="Kuo A."/>
            <person name="Barry K.W."/>
            <person name="Clum A."/>
            <person name="Dockter R.B."/>
            <person name="Fauchery L."/>
            <person name="Iotti M."/>
            <person name="Kohler A."/>
            <person name="Labutti K."/>
            <person name="Lindquist E.A."/>
            <person name="Lipzen A."/>
            <person name="Ohm R.A."/>
            <person name="Wang M."/>
            <person name="Grigoriev I.V."/>
            <person name="Zambonelli A."/>
            <person name="Martin F.M."/>
        </authorList>
    </citation>
    <scope>NUCLEOTIDE SEQUENCE [LARGE SCALE GENOMIC DNA]</scope>
    <source>
        <strain evidence="1 2">Tbo3840</strain>
    </source>
</reference>
<dbReference type="OrthoDB" id="5340163at2759"/>